<feature type="domain" description="ABC transmembrane type-1" evidence="12">
    <location>
        <begin position="1026"/>
        <end position="1343"/>
    </location>
</feature>
<dbReference type="GO" id="GO:0090374">
    <property type="term" value="P:oligopeptide export from mitochondrion"/>
    <property type="evidence" value="ECO:0007669"/>
    <property type="project" value="TreeGrafter"/>
</dbReference>
<dbReference type="InterPro" id="IPR039421">
    <property type="entry name" value="Type_1_exporter"/>
</dbReference>
<dbReference type="Gene3D" id="3.40.50.300">
    <property type="entry name" value="P-loop containing nucleotide triphosphate hydrolases"/>
    <property type="match status" value="2"/>
</dbReference>
<evidence type="ECO:0000256" key="7">
    <source>
        <dbReference type="ARBA" id="ARBA00022989"/>
    </source>
</evidence>
<evidence type="ECO:0000313" key="13">
    <source>
        <dbReference type="EMBL" id="CAJ1943663.1"/>
    </source>
</evidence>
<feature type="domain" description="ABC transporter" evidence="11">
    <location>
        <begin position="433"/>
        <end position="671"/>
    </location>
</feature>
<dbReference type="GO" id="GO:0016887">
    <property type="term" value="F:ATP hydrolysis activity"/>
    <property type="evidence" value="ECO:0007669"/>
    <property type="project" value="InterPro"/>
</dbReference>
<dbReference type="InterPro" id="IPR003439">
    <property type="entry name" value="ABC_transporter-like_ATP-bd"/>
</dbReference>
<dbReference type="InterPro" id="IPR036640">
    <property type="entry name" value="ABC1_TM_sf"/>
</dbReference>
<keyword evidence="14" id="KW-1185">Reference proteome</keyword>
<dbReference type="Proteomes" id="UP001295423">
    <property type="component" value="Unassembled WGS sequence"/>
</dbReference>
<dbReference type="Gene3D" id="1.20.1560.10">
    <property type="entry name" value="ABC transporter type 1, transmembrane domain"/>
    <property type="match status" value="2"/>
</dbReference>
<dbReference type="PROSITE" id="PS00211">
    <property type="entry name" value="ABC_TRANSPORTER_1"/>
    <property type="match status" value="2"/>
</dbReference>
<dbReference type="PANTHER" id="PTHR43394">
    <property type="entry name" value="ATP-DEPENDENT PERMEASE MDL1, MITOCHONDRIAL"/>
    <property type="match status" value="1"/>
</dbReference>
<feature type="compositionally biased region" description="Polar residues" evidence="9">
    <location>
        <begin position="678"/>
        <end position="697"/>
    </location>
</feature>
<feature type="domain" description="ABC transmembrane type-1" evidence="12">
    <location>
        <begin position="68"/>
        <end position="368"/>
    </location>
</feature>
<feature type="transmembrane region" description="Helical" evidence="10">
    <location>
        <begin position="1291"/>
        <end position="1308"/>
    </location>
</feature>
<comment type="similarity">
    <text evidence="2">Belongs to the ABC transporter superfamily. ABCB family. Multidrug resistance exporter (TC 3.A.1.201) subfamily.</text>
</comment>
<evidence type="ECO:0000256" key="6">
    <source>
        <dbReference type="ARBA" id="ARBA00022840"/>
    </source>
</evidence>
<dbReference type="InterPro" id="IPR017871">
    <property type="entry name" value="ABC_transporter-like_CS"/>
</dbReference>
<evidence type="ECO:0000256" key="8">
    <source>
        <dbReference type="ARBA" id="ARBA00023136"/>
    </source>
</evidence>
<feature type="region of interest" description="Disordered" evidence="9">
    <location>
        <begin position="970"/>
        <end position="1014"/>
    </location>
</feature>
<feature type="transmembrane region" description="Helical" evidence="10">
    <location>
        <begin position="1317"/>
        <end position="1338"/>
    </location>
</feature>
<feature type="region of interest" description="Disordered" evidence="9">
    <location>
        <begin position="1"/>
        <end position="26"/>
    </location>
</feature>
<feature type="transmembrane region" description="Helical" evidence="10">
    <location>
        <begin position="210"/>
        <end position="228"/>
    </location>
</feature>
<dbReference type="SUPFAM" id="SSF90123">
    <property type="entry name" value="ABC transporter transmembrane region"/>
    <property type="match status" value="2"/>
</dbReference>
<evidence type="ECO:0000256" key="3">
    <source>
        <dbReference type="ARBA" id="ARBA00022448"/>
    </source>
</evidence>
<dbReference type="CDD" id="cd18577">
    <property type="entry name" value="ABC_6TM_Pgp_ABCB1_D1_like"/>
    <property type="match status" value="1"/>
</dbReference>
<feature type="compositionally biased region" description="Basic and acidic residues" evidence="9">
    <location>
        <begin position="996"/>
        <end position="1014"/>
    </location>
</feature>
<sequence length="1371" mass="149693">MTSTDTNHADPPGFKDPPTYDANSKKSKVVAETEVASDDESAKPVVPMATLAEVFSFAEKTSTKIYIALGIFFAIISGLALPASIFYFADVMGDISALAEEGLDPIIGVAYVMMVLGCISLVCETMQSAFMTTAANEMTLNLKLKWFEAVVRQDMSYFDLQDISGTSTIISTNGARFNKGISRKLASGIQFTVTVLAGFGLAFWGSWQVTLAVIATVPVMAASTNWVLKLNQTKTSRDSAAYAKAGAVVYSTVSNIRTVLALNAGEEMIERFSASTQEAYDGAVSQLVWIGLANGGLMASFNLAYVVVVGFGAYLLYDGVRTDGCDPSGAVHTECEPKGADVFMALMGVIFAGATIPQVSTAIESFAGTRAACFPAIQAMSRQSYTGDEVRDTHIMEQAESIQRRSKGEPLPEYKIDVSSPLGLTPETVSGTIKFSGVNFVYPTRKDTQVFKDFSLTIPAGKTVALVGPSGSGKSTSIQLIERFYDPTSGTITLDGNNLKDLNVEWLRSHIGLVSQEPKLFATSIRKNIAVAKPDATQEEIEEAARRANAHDFIVSLQHGYDTDVGDAGAQLSGGQKQRIAIARTLITQPKIILLDEATSALDSESEATVQEALDTVMAAGNATIVVIAHRLSTIRNADIIAVVDKGKVYETGTHDELLKKKGKYFDLVQAQKGKLGRQSSSTISDESMSRSGSETSLENMEEALTKEATGVIAANHIDFAYPSRPDNKIFKDLIIGVDEGQTLAFVGPSGQGKSTIIQLIEQFYNPHNGIVSYNGDDLKDLNTRWYRNEVGLVSQEPTLFDTTIAENIKFGMREASQADIEEAAKKANAHSFIMKFPDGYDTQVGNAGSSQISGGQKQRIAIARALLRKPKVLLLDEATSALDTESEKVVQDALDKIMENKKLITIVIAHRLSTIRGADKIAYISHGRVREVGTYEELMAKPHGHYKRLERLQSMDEVEDRASILQNKSNAITADKKEEKKQKAVKSEEEEEADEKAKKESEKAKAKENQKRARSLAKDEMPLFIIGSIGAALHGLIFPGQGFVFAYMIECFYQYTLPCNDDPNNGTVFVPDNFPTCQEYWDAIADNMQSLSFNIIWLLIGLICCTLIGCVIMYKAFGMATERINKRVRDETFKALVRQEVAWFDVRSVGEVTSQLSDDAAMIHSFSGEPIRTFVMTIASVGVGLVTSFVFMWEFAFIALGILPFMAFGEYVQNQQLIGEDQGDEDKKAVEGSEGAILVETLLNIRTVAALCMENKRINSYSNALHEKNKRNTLPRNTIKGAGQGLGSFFQMWGYALMFYSGSWLLMNRGYTMRDYLISLFALMLSLTGLATAMAGLTDAKKAEEAAGRIFELIDRKTEIDPLSDEGKIQ</sequence>
<evidence type="ECO:0000256" key="2">
    <source>
        <dbReference type="ARBA" id="ARBA00007577"/>
    </source>
</evidence>
<comment type="caution">
    <text evidence="13">The sequence shown here is derived from an EMBL/GenBank/DDBJ whole genome shotgun (WGS) entry which is preliminary data.</text>
</comment>
<reference evidence="13" key="1">
    <citation type="submission" date="2023-08" db="EMBL/GenBank/DDBJ databases">
        <authorList>
            <person name="Audoor S."/>
            <person name="Bilcke G."/>
        </authorList>
    </citation>
    <scope>NUCLEOTIDE SEQUENCE</scope>
</reference>
<dbReference type="Pfam" id="PF00005">
    <property type="entry name" value="ABC_tran"/>
    <property type="match status" value="2"/>
</dbReference>
<evidence type="ECO:0000259" key="11">
    <source>
        <dbReference type="PROSITE" id="PS50893"/>
    </source>
</evidence>
<dbReference type="Pfam" id="PF00664">
    <property type="entry name" value="ABC_membrane"/>
    <property type="match status" value="2"/>
</dbReference>
<feature type="transmembrane region" description="Helical" evidence="10">
    <location>
        <begin position="185"/>
        <end position="204"/>
    </location>
</feature>
<dbReference type="EMBL" id="CAKOGP040001113">
    <property type="protein sequence ID" value="CAJ1943663.1"/>
    <property type="molecule type" value="Genomic_DNA"/>
</dbReference>
<evidence type="ECO:0000256" key="4">
    <source>
        <dbReference type="ARBA" id="ARBA00022692"/>
    </source>
</evidence>
<dbReference type="CDD" id="cd18578">
    <property type="entry name" value="ABC_6TM_Pgp_ABCB1_D2_like"/>
    <property type="match status" value="1"/>
</dbReference>
<keyword evidence="6" id="KW-0067">ATP-binding</keyword>
<organism evidence="13 14">
    <name type="scientific">Cylindrotheca closterium</name>
    <dbReference type="NCBI Taxonomy" id="2856"/>
    <lineage>
        <taxon>Eukaryota</taxon>
        <taxon>Sar</taxon>
        <taxon>Stramenopiles</taxon>
        <taxon>Ochrophyta</taxon>
        <taxon>Bacillariophyta</taxon>
        <taxon>Bacillariophyceae</taxon>
        <taxon>Bacillariophycidae</taxon>
        <taxon>Bacillariales</taxon>
        <taxon>Bacillariaceae</taxon>
        <taxon>Cylindrotheca</taxon>
    </lineage>
</organism>
<evidence type="ECO:0000256" key="1">
    <source>
        <dbReference type="ARBA" id="ARBA00004141"/>
    </source>
</evidence>
<name>A0AAD2CUK6_9STRA</name>
<feature type="transmembrane region" description="Helical" evidence="10">
    <location>
        <begin position="65"/>
        <end position="86"/>
    </location>
</feature>
<dbReference type="GO" id="GO:0005524">
    <property type="term" value="F:ATP binding"/>
    <property type="evidence" value="ECO:0007669"/>
    <property type="project" value="UniProtKB-KW"/>
</dbReference>
<evidence type="ECO:0000313" key="14">
    <source>
        <dbReference type="Proteomes" id="UP001295423"/>
    </source>
</evidence>
<dbReference type="InterPro" id="IPR027417">
    <property type="entry name" value="P-loop_NTPase"/>
</dbReference>
<comment type="subcellular location">
    <subcellularLocation>
        <location evidence="1">Membrane</location>
        <topology evidence="1">Multi-pass membrane protein</topology>
    </subcellularLocation>
</comment>
<feature type="region of interest" description="Disordered" evidence="9">
    <location>
        <begin position="677"/>
        <end position="697"/>
    </location>
</feature>
<dbReference type="SUPFAM" id="SSF52540">
    <property type="entry name" value="P-loop containing nucleoside triphosphate hydrolases"/>
    <property type="match status" value="2"/>
</dbReference>
<dbReference type="PROSITE" id="PS50893">
    <property type="entry name" value="ABC_TRANSPORTER_2"/>
    <property type="match status" value="2"/>
</dbReference>
<dbReference type="PANTHER" id="PTHR43394:SF27">
    <property type="entry name" value="ATP-DEPENDENT TRANSLOCASE ABCB1-LIKE"/>
    <property type="match status" value="1"/>
</dbReference>
<keyword evidence="5" id="KW-0547">Nucleotide-binding</keyword>
<proteinExistence type="inferred from homology"/>
<keyword evidence="8 10" id="KW-0472">Membrane</keyword>
<keyword evidence="3" id="KW-0813">Transport</keyword>
<dbReference type="InterPro" id="IPR003593">
    <property type="entry name" value="AAA+_ATPase"/>
</dbReference>
<protein>
    <submittedName>
        <fullName evidence="13">Uncharacterized protein</fullName>
    </submittedName>
</protein>
<evidence type="ECO:0000256" key="9">
    <source>
        <dbReference type="SAM" id="MobiDB-lite"/>
    </source>
</evidence>
<evidence type="ECO:0000256" key="5">
    <source>
        <dbReference type="ARBA" id="ARBA00022741"/>
    </source>
</evidence>
<accession>A0AAD2CUK6</accession>
<dbReference type="PROSITE" id="PS50929">
    <property type="entry name" value="ABC_TM1F"/>
    <property type="match status" value="2"/>
</dbReference>
<gene>
    <name evidence="13" type="ORF">CYCCA115_LOCUS8554</name>
</gene>
<dbReference type="FunFam" id="3.40.50.300:FF:000251">
    <property type="entry name" value="ABC transporter B family member 19"/>
    <property type="match status" value="1"/>
</dbReference>
<dbReference type="FunFam" id="3.40.50.300:FF:000205">
    <property type="entry name" value="ABC transporter B family member 4"/>
    <property type="match status" value="1"/>
</dbReference>
<feature type="compositionally biased region" description="Basic and acidic residues" evidence="9">
    <location>
        <begin position="975"/>
        <end position="988"/>
    </location>
</feature>
<feature type="transmembrane region" description="Helical" evidence="10">
    <location>
        <begin position="106"/>
        <end position="123"/>
    </location>
</feature>
<feature type="domain" description="ABC transporter" evidence="11">
    <location>
        <begin position="713"/>
        <end position="952"/>
    </location>
</feature>
<evidence type="ECO:0000256" key="10">
    <source>
        <dbReference type="SAM" id="Phobius"/>
    </source>
</evidence>
<dbReference type="CDD" id="cd03249">
    <property type="entry name" value="ABC_MTABC3_MDL1_MDL2"/>
    <property type="match status" value="2"/>
</dbReference>
<feature type="transmembrane region" description="Helical" evidence="10">
    <location>
        <begin position="1175"/>
        <end position="1208"/>
    </location>
</feature>
<dbReference type="InterPro" id="IPR011527">
    <property type="entry name" value="ABC1_TM_dom"/>
</dbReference>
<evidence type="ECO:0000259" key="12">
    <source>
        <dbReference type="PROSITE" id="PS50929"/>
    </source>
</evidence>
<dbReference type="GO" id="GO:0015421">
    <property type="term" value="F:ABC-type oligopeptide transporter activity"/>
    <property type="evidence" value="ECO:0007669"/>
    <property type="project" value="TreeGrafter"/>
</dbReference>
<dbReference type="SMART" id="SM00382">
    <property type="entry name" value="AAA"/>
    <property type="match status" value="2"/>
</dbReference>
<feature type="transmembrane region" description="Helical" evidence="10">
    <location>
        <begin position="1096"/>
        <end position="1118"/>
    </location>
</feature>
<dbReference type="GO" id="GO:0005743">
    <property type="term" value="C:mitochondrial inner membrane"/>
    <property type="evidence" value="ECO:0007669"/>
    <property type="project" value="TreeGrafter"/>
</dbReference>
<keyword evidence="7 10" id="KW-1133">Transmembrane helix</keyword>
<keyword evidence="4 10" id="KW-0812">Transmembrane</keyword>